<dbReference type="NCBIfam" id="TIGR00111">
    <property type="entry name" value="pelota"/>
    <property type="match status" value="1"/>
</dbReference>
<organism evidence="8 9">
    <name type="scientific">Phyllosticta capitalensis</name>
    <dbReference type="NCBI Taxonomy" id="121624"/>
    <lineage>
        <taxon>Eukaryota</taxon>
        <taxon>Fungi</taxon>
        <taxon>Dikarya</taxon>
        <taxon>Ascomycota</taxon>
        <taxon>Pezizomycotina</taxon>
        <taxon>Dothideomycetes</taxon>
        <taxon>Dothideomycetes incertae sedis</taxon>
        <taxon>Botryosphaeriales</taxon>
        <taxon>Phyllostictaceae</taxon>
        <taxon>Phyllosticta</taxon>
    </lineage>
</organism>
<dbReference type="InterPro" id="IPR042226">
    <property type="entry name" value="eFR1_2_sf"/>
</dbReference>
<sequence>MRLLKNFIDRRTGAGSVTLLPEEPEDMWHAFNLIRPGDKLYAEAIRKVAKTTGGVDTGKGKSATTTKRVHTRLTIQVTKTDFDPGAAQLHVAGVVAEENEYVGLGQSHTLDLELHRQFKLEKADGWDSIAIAALEEATDARQRAEIWAVVMQEGVANICLITEHQTILRQRVQTPIPTKGKSGAGAHDKGMEKFYGLVLSTLLRQVDLNNPRPLLLASPGFTAQSFQQHIKQHAITTGDKALRNWLPSIIVTHSSSGQIHALNEVLKSKAIQEKLSNTKYARETALMDRFFELMRKDDGRAWYGPREVEKAVEKGAVGRGGGVLLISNALFRSDDIGTRRRWVSLVDRVREQEGGEVRVLSSAHESGKRLEGLGNIAAILTYPIEDIDEEVDGESGEAAAVADGEHQS</sequence>
<gene>
    <name evidence="8" type="ORF">HDK90DRAFT_480147</name>
</gene>
<dbReference type="EMBL" id="JBBWRZ010000003">
    <property type="protein sequence ID" value="KAK8240587.1"/>
    <property type="molecule type" value="Genomic_DNA"/>
</dbReference>
<evidence type="ECO:0000256" key="3">
    <source>
        <dbReference type="ARBA" id="ARBA00009504"/>
    </source>
</evidence>
<evidence type="ECO:0000313" key="9">
    <source>
        <dbReference type="Proteomes" id="UP001492380"/>
    </source>
</evidence>
<evidence type="ECO:0000256" key="6">
    <source>
        <dbReference type="RuleBase" id="RU362019"/>
    </source>
</evidence>
<protein>
    <recommendedName>
        <fullName evidence="6">Protein DOM34 homolog</fullName>
    </recommendedName>
</protein>
<dbReference type="InterPro" id="IPR005140">
    <property type="entry name" value="eRF1_Pelota-like_N"/>
</dbReference>
<dbReference type="InterPro" id="IPR058547">
    <property type="entry name" value="Pelota_N"/>
</dbReference>
<dbReference type="InterPro" id="IPR038069">
    <property type="entry name" value="Pelota/DOM34_N"/>
</dbReference>
<evidence type="ECO:0000256" key="5">
    <source>
        <dbReference type="ARBA" id="ARBA00022723"/>
    </source>
</evidence>
<dbReference type="SUPFAM" id="SSF55315">
    <property type="entry name" value="L30e-like"/>
    <property type="match status" value="1"/>
</dbReference>
<dbReference type="Gene3D" id="3.30.420.60">
    <property type="entry name" value="eRF1 domain 2"/>
    <property type="match status" value="1"/>
</dbReference>
<evidence type="ECO:0000256" key="2">
    <source>
        <dbReference type="ARBA" id="ARBA00004496"/>
    </source>
</evidence>
<name>A0ABR1YXT9_9PEZI</name>
<keyword evidence="5 6" id="KW-0479">Metal-binding</keyword>
<dbReference type="Pfam" id="PF26356">
    <property type="entry name" value="Pelota_N"/>
    <property type="match status" value="1"/>
</dbReference>
<dbReference type="InterPro" id="IPR005142">
    <property type="entry name" value="eRF1_3"/>
</dbReference>
<dbReference type="Pfam" id="PF03464">
    <property type="entry name" value="eRF1_2"/>
    <property type="match status" value="1"/>
</dbReference>
<comment type="caution">
    <text evidence="8">The sequence shown here is derived from an EMBL/GenBank/DDBJ whole genome shotgun (WGS) entry which is preliminary data.</text>
</comment>
<keyword evidence="4 6" id="KW-0963">Cytoplasm</keyword>
<evidence type="ECO:0000313" key="8">
    <source>
        <dbReference type="EMBL" id="KAK8240587.1"/>
    </source>
</evidence>
<keyword evidence="9" id="KW-1185">Reference proteome</keyword>
<comment type="function">
    <text evidence="6">Component of the Dom34-Hbs1 complex, a complex that recognizes stalled ribosomes and triggers the No-Go Decay (NGD) pathway (PubMed:20890290). In the Dom34-Hbs1 complex, dom34 recognizes ribosomes stalled at the 3' end of an mRNA and engages stalled ribosomes by destabilizing mRNA in the mRNA channel. Following ribosome-binding, the Dom34-Hbs1 complex promotes the disassembly of stalled ribosomes, followed by degradation of damaged mRNAs as part of the NGD pathway.</text>
</comment>
<comment type="similarity">
    <text evidence="3 6">Belongs to the eukaryotic release factor 1 family. Pelota subfamily.</text>
</comment>
<dbReference type="SMART" id="SM01194">
    <property type="entry name" value="eRF1_1"/>
    <property type="match status" value="1"/>
</dbReference>
<dbReference type="InterPro" id="IPR029064">
    <property type="entry name" value="Ribosomal_eL30-like_sf"/>
</dbReference>
<dbReference type="Gene3D" id="2.30.30.870">
    <property type="entry name" value="Pelota, domain A"/>
    <property type="match status" value="1"/>
</dbReference>
<dbReference type="PANTHER" id="PTHR10853">
    <property type="entry name" value="PELOTA"/>
    <property type="match status" value="1"/>
</dbReference>
<evidence type="ECO:0000259" key="7">
    <source>
        <dbReference type="SMART" id="SM01194"/>
    </source>
</evidence>
<dbReference type="Proteomes" id="UP001492380">
    <property type="component" value="Unassembled WGS sequence"/>
</dbReference>
<proteinExistence type="inferred from homology"/>
<comment type="subcellular location">
    <subcellularLocation>
        <location evidence="2 6">Cytoplasm</location>
    </subcellularLocation>
</comment>
<comment type="cofactor">
    <cofactor evidence="1 6">
        <name>a divalent metal cation</name>
        <dbReference type="ChEBI" id="CHEBI:60240"/>
    </cofactor>
</comment>
<accession>A0ABR1YXT9</accession>
<feature type="domain" description="eRF1/Pelota-like N-terminal" evidence="7">
    <location>
        <begin position="1"/>
        <end position="139"/>
    </location>
</feature>
<dbReference type="Gene3D" id="3.30.1330.30">
    <property type="match status" value="1"/>
</dbReference>
<reference evidence="8 9" key="1">
    <citation type="submission" date="2024-04" db="EMBL/GenBank/DDBJ databases">
        <title>Phyllosticta paracitricarpa is synonymous to the EU quarantine fungus P. citricarpa based on phylogenomic analyses.</title>
        <authorList>
            <consortium name="Lawrence Berkeley National Laboratory"/>
            <person name="Van Ingen-Buijs V.A."/>
            <person name="Van Westerhoven A.C."/>
            <person name="Haridas S."/>
            <person name="Skiadas P."/>
            <person name="Martin F."/>
            <person name="Groenewald J.Z."/>
            <person name="Crous P.W."/>
            <person name="Seidl M.F."/>
        </authorList>
    </citation>
    <scope>NUCLEOTIDE SEQUENCE [LARGE SCALE GENOMIC DNA]</scope>
    <source>
        <strain evidence="8 9">CBS 123374</strain>
    </source>
</reference>
<dbReference type="InterPro" id="IPR004405">
    <property type="entry name" value="TF_pelota"/>
</dbReference>
<dbReference type="PANTHER" id="PTHR10853:SF0">
    <property type="entry name" value="PROTEIN PELOTA HOMOLOG"/>
    <property type="match status" value="1"/>
</dbReference>
<evidence type="ECO:0000256" key="4">
    <source>
        <dbReference type="ARBA" id="ARBA00022490"/>
    </source>
</evidence>
<evidence type="ECO:0000256" key="1">
    <source>
        <dbReference type="ARBA" id="ARBA00001968"/>
    </source>
</evidence>
<dbReference type="SUPFAM" id="SSF53137">
    <property type="entry name" value="Translational machinery components"/>
    <property type="match status" value="1"/>
</dbReference>
<dbReference type="SUPFAM" id="SSF159065">
    <property type="entry name" value="Dom34/Pelota N-terminal domain-like"/>
    <property type="match status" value="1"/>
</dbReference>
<dbReference type="Pfam" id="PF03465">
    <property type="entry name" value="eRF1_3"/>
    <property type="match status" value="1"/>
</dbReference>
<dbReference type="InterPro" id="IPR005141">
    <property type="entry name" value="eRF1_2"/>
</dbReference>